<name>A0AAV0Y707_9HEMI</name>
<reference evidence="1 2" key="1">
    <citation type="submission" date="2023-01" db="EMBL/GenBank/DDBJ databases">
        <authorList>
            <person name="Whitehead M."/>
        </authorList>
    </citation>
    <scope>NUCLEOTIDE SEQUENCE [LARGE SCALE GENOMIC DNA]</scope>
</reference>
<protein>
    <submittedName>
        <fullName evidence="1">Uncharacterized protein</fullName>
    </submittedName>
</protein>
<dbReference type="EMBL" id="CARXXK010001349">
    <property type="protein sequence ID" value="CAI6375594.1"/>
    <property type="molecule type" value="Genomic_DNA"/>
</dbReference>
<evidence type="ECO:0000313" key="1">
    <source>
        <dbReference type="EMBL" id="CAI6375594.1"/>
    </source>
</evidence>
<comment type="caution">
    <text evidence="1">The sequence shown here is derived from an EMBL/GenBank/DDBJ whole genome shotgun (WGS) entry which is preliminary data.</text>
</comment>
<dbReference type="Proteomes" id="UP001160148">
    <property type="component" value="Unassembled WGS sequence"/>
</dbReference>
<accession>A0AAV0Y707</accession>
<proteinExistence type="predicted"/>
<sequence length="146" mass="16740">MYSLSSILSVTHPASKILQLKDQDISSAFEIVKDIISLLKEKRSNATDKLKSKFLELLENKKNRPNPTNLSSFEDYYRTTVFIPLLDNVIDDIQHRFLNSNNLILQSLMKLVSKNLSDFNNINQLVNQISEAIKHFSCFTNVCNTC</sequence>
<organism evidence="1 2">
    <name type="scientific">Macrosiphum euphorbiae</name>
    <name type="common">potato aphid</name>
    <dbReference type="NCBI Taxonomy" id="13131"/>
    <lineage>
        <taxon>Eukaryota</taxon>
        <taxon>Metazoa</taxon>
        <taxon>Ecdysozoa</taxon>
        <taxon>Arthropoda</taxon>
        <taxon>Hexapoda</taxon>
        <taxon>Insecta</taxon>
        <taxon>Pterygota</taxon>
        <taxon>Neoptera</taxon>
        <taxon>Paraneoptera</taxon>
        <taxon>Hemiptera</taxon>
        <taxon>Sternorrhyncha</taxon>
        <taxon>Aphidomorpha</taxon>
        <taxon>Aphidoidea</taxon>
        <taxon>Aphididae</taxon>
        <taxon>Macrosiphini</taxon>
        <taxon>Macrosiphum</taxon>
    </lineage>
</organism>
<keyword evidence="2" id="KW-1185">Reference proteome</keyword>
<evidence type="ECO:0000313" key="2">
    <source>
        <dbReference type="Proteomes" id="UP001160148"/>
    </source>
</evidence>
<dbReference type="AlphaFoldDB" id="A0AAV0Y707"/>
<gene>
    <name evidence="1" type="ORF">MEUPH1_LOCUS29067</name>
</gene>